<name>A0A9E8VD25_9CAUD</name>
<proteinExistence type="predicted"/>
<dbReference type="Proteomes" id="UP001156237">
    <property type="component" value="Segment"/>
</dbReference>
<dbReference type="EMBL" id="OP880253">
    <property type="protein sequence ID" value="WAE39555.1"/>
    <property type="molecule type" value="Genomic_DNA"/>
</dbReference>
<evidence type="ECO:0000313" key="1">
    <source>
        <dbReference type="EMBL" id="WAE39555.1"/>
    </source>
</evidence>
<reference evidence="1 2" key="1">
    <citation type="submission" date="2022-10" db="EMBL/GenBank/DDBJ databases">
        <title>Evolutionary Diversification of Methanotrophic Ca. Methanophagales (ANME-1) and Their Expansive Virome.</title>
        <authorList>
            <person name="Laso-Perez R."/>
            <person name="Wu F."/>
            <person name="Cremiere A."/>
            <person name="Speth D.R."/>
            <person name="Magyar J.S."/>
            <person name="Krupovic M."/>
            <person name="Orphan V.J."/>
        </authorList>
    </citation>
    <scope>NUCLEOTIDE SEQUENCE [LARGE SCALE GENOMIC DNA]</scope>
</reference>
<accession>A0A9E8VD25</accession>
<keyword evidence="2" id="KW-1185">Reference proteome</keyword>
<gene>
    <name evidence="1" type="ORF">FHOMOCKG_00027</name>
</gene>
<organism evidence="1 2">
    <name type="scientific">Methanophagales virus GBV302</name>
    <dbReference type="NCBI Taxonomy" id="2999281"/>
    <lineage>
        <taxon>Viruses</taxon>
        <taxon>Duplodnaviria</taxon>
        <taxon>Heunggongvirae</taxon>
        <taxon>Uroviricota</taxon>
        <taxon>Caudoviricetes</taxon>
        <taxon>Nakonvirales</taxon>
        <taxon>Ekchuahviridae</taxon>
        <taxon>Kukulkanvirus</taxon>
        <taxon>Kukulkanvirus mexicoense</taxon>
    </lineage>
</organism>
<sequence length="139" mass="16355">MIEFEFVRFDGEVGLNRNKIRGVAITIVISQTERDLLWKIKRKLKKSIYYLIFNIRRGDVHLFICHLDDIHIVRRKKTLLTADLEGTILNQNEYKIMERLLGLWEGILWETVHGIILQGTNPEDAKSLGYTYLVLNEKN</sequence>
<evidence type="ECO:0000313" key="2">
    <source>
        <dbReference type="Proteomes" id="UP001156237"/>
    </source>
</evidence>
<protein>
    <submittedName>
        <fullName evidence="1">Uncharacterized protein</fullName>
    </submittedName>
</protein>